<protein>
    <recommendedName>
        <fullName evidence="3">NmrA-like domain-containing protein</fullName>
    </recommendedName>
</protein>
<sequence>MSPKVALAGASGNLGPAVLNALLDAGFQVTVLTRAGKDSKFDSRAHVAPVDFTSLESLTSALAGNDVVVNTLGSGAIPLDTHTRLIDAAVAAGIQRFIPSEFGSDTTNPNVAKLPVYGDKVAVQKYLQQKSESSGGKFSFTLLITGAFFDWGLMTTFLLNLKGPEAEVYDSGDQKFSTTTLAGVGKGVAGVIQNLDATKNKTVFIREAEVSQNQLLKIANKHLAIKSVKTEDLEKNAYAELSKPSPNPMVFAVSFIRRAIFGDGYGGLFPEENVYNKLLGVKELSDEEIEDVVSRYSN</sequence>
<dbReference type="SUPFAM" id="SSF51735">
    <property type="entry name" value="NAD(P)-binding Rossmann-fold domains"/>
    <property type="match status" value="1"/>
</dbReference>
<dbReference type="PANTHER" id="PTHR47706">
    <property type="entry name" value="NMRA-LIKE FAMILY PROTEIN"/>
    <property type="match status" value="1"/>
</dbReference>
<dbReference type="STRING" id="1073089.A0A1L9RAJ9"/>
<organism evidence="4 5">
    <name type="scientific">Aspergillus wentii DTO 134E9</name>
    <dbReference type="NCBI Taxonomy" id="1073089"/>
    <lineage>
        <taxon>Eukaryota</taxon>
        <taxon>Fungi</taxon>
        <taxon>Dikarya</taxon>
        <taxon>Ascomycota</taxon>
        <taxon>Pezizomycotina</taxon>
        <taxon>Eurotiomycetes</taxon>
        <taxon>Eurotiomycetidae</taxon>
        <taxon>Eurotiales</taxon>
        <taxon>Aspergillaceae</taxon>
        <taxon>Aspergillus</taxon>
        <taxon>Aspergillus subgen. Cremei</taxon>
    </lineage>
</organism>
<evidence type="ECO:0000256" key="1">
    <source>
        <dbReference type="ARBA" id="ARBA00022857"/>
    </source>
</evidence>
<evidence type="ECO:0000313" key="5">
    <source>
        <dbReference type="Proteomes" id="UP000184383"/>
    </source>
</evidence>
<dbReference type="OrthoDB" id="9974981at2759"/>
<keyword evidence="2" id="KW-0560">Oxidoreductase</keyword>
<dbReference type="Pfam" id="PF05368">
    <property type="entry name" value="NmrA"/>
    <property type="match status" value="1"/>
</dbReference>
<dbReference type="InterPro" id="IPR008030">
    <property type="entry name" value="NmrA-like"/>
</dbReference>
<dbReference type="InterPro" id="IPR036291">
    <property type="entry name" value="NAD(P)-bd_dom_sf"/>
</dbReference>
<dbReference type="RefSeq" id="XP_040685632.1">
    <property type="nucleotide sequence ID" value="XM_040829384.1"/>
</dbReference>
<evidence type="ECO:0000256" key="2">
    <source>
        <dbReference type="ARBA" id="ARBA00023002"/>
    </source>
</evidence>
<proteinExistence type="predicted"/>
<reference evidence="5" key="1">
    <citation type="journal article" date="2017" name="Genome Biol.">
        <title>Comparative genomics reveals high biological diversity and specific adaptations in the industrially and medically important fungal genus Aspergillus.</title>
        <authorList>
            <person name="de Vries R.P."/>
            <person name="Riley R."/>
            <person name="Wiebenga A."/>
            <person name="Aguilar-Osorio G."/>
            <person name="Amillis S."/>
            <person name="Uchima C.A."/>
            <person name="Anderluh G."/>
            <person name="Asadollahi M."/>
            <person name="Askin M."/>
            <person name="Barry K."/>
            <person name="Battaglia E."/>
            <person name="Bayram O."/>
            <person name="Benocci T."/>
            <person name="Braus-Stromeyer S.A."/>
            <person name="Caldana C."/>
            <person name="Canovas D."/>
            <person name="Cerqueira G.C."/>
            <person name="Chen F."/>
            <person name="Chen W."/>
            <person name="Choi C."/>
            <person name="Clum A."/>
            <person name="Dos Santos R.A."/>
            <person name="Damasio A.R."/>
            <person name="Diallinas G."/>
            <person name="Emri T."/>
            <person name="Fekete E."/>
            <person name="Flipphi M."/>
            <person name="Freyberg S."/>
            <person name="Gallo A."/>
            <person name="Gournas C."/>
            <person name="Habgood R."/>
            <person name="Hainaut M."/>
            <person name="Harispe M.L."/>
            <person name="Henrissat B."/>
            <person name="Hilden K.S."/>
            <person name="Hope R."/>
            <person name="Hossain A."/>
            <person name="Karabika E."/>
            <person name="Karaffa L."/>
            <person name="Karanyi Z."/>
            <person name="Krasevec N."/>
            <person name="Kuo A."/>
            <person name="Kusch H."/>
            <person name="LaButti K."/>
            <person name="Lagendijk E.L."/>
            <person name="Lapidus A."/>
            <person name="Levasseur A."/>
            <person name="Lindquist E."/>
            <person name="Lipzen A."/>
            <person name="Logrieco A.F."/>
            <person name="MacCabe A."/>
            <person name="Maekelae M.R."/>
            <person name="Malavazi I."/>
            <person name="Melin P."/>
            <person name="Meyer V."/>
            <person name="Mielnichuk N."/>
            <person name="Miskei M."/>
            <person name="Molnar A.P."/>
            <person name="Mule G."/>
            <person name="Ngan C.Y."/>
            <person name="Orejas M."/>
            <person name="Orosz E."/>
            <person name="Ouedraogo J.P."/>
            <person name="Overkamp K.M."/>
            <person name="Park H.-S."/>
            <person name="Perrone G."/>
            <person name="Piumi F."/>
            <person name="Punt P.J."/>
            <person name="Ram A.F."/>
            <person name="Ramon A."/>
            <person name="Rauscher S."/>
            <person name="Record E."/>
            <person name="Riano-Pachon D.M."/>
            <person name="Robert V."/>
            <person name="Roehrig J."/>
            <person name="Ruller R."/>
            <person name="Salamov A."/>
            <person name="Salih N.S."/>
            <person name="Samson R.A."/>
            <person name="Sandor E."/>
            <person name="Sanguinetti M."/>
            <person name="Schuetze T."/>
            <person name="Sepcic K."/>
            <person name="Shelest E."/>
            <person name="Sherlock G."/>
            <person name="Sophianopoulou V."/>
            <person name="Squina F.M."/>
            <person name="Sun H."/>
            <person name="Susca A."/>
            <person name="Todd R.B."/>
            <person name="Tsang A."/>
            <person name="Unkles S.E."/>
            <person name="van de Wiele N."/>
            <person name="van Rossen-Uffink D."/>
            <person name="Oliveira J.V."/>
            <person name="Vesth T.C."/>
            <person name="Visser J."/>
            <person name="Yu J.-H."/>
            <person name="Zhou M."/>
            <person name="Andersen M.R."/>
            <person name="Archer D.B."/>
            <person name="Baker S.E."/>
            <person name="Benoit I."/>
            <person name="Brakhage A.A."/>
            <person name="Braus G.H."/>
            <person name="Fischer R."/>
            <person name="Frisvad J.C."/>
            <person name="Goldman G.H."/>
            <person name="Houbraken J."/>
            <person name="Oakley B."/>
            <person name="Pocsi I."/>
            <person name="Scazzocchio C."/>
            <person name="Seiboth B."/>
            <person name="vanKuyk P.A."/>
            <person name="Wortman J."/>
            <person name="Dyer P.S."/>
            <person name="Grigoriev I.V."/>
        </authorList>
    </citation>
    <scope>NUCLEOTIDE SEQUENCE [LARGE SCALE GENOMIC DNA]</scope>
    <source>
        <strain evidence="5">DTO 134E9</strain>
    </source>
</reference>
<feature type="domain" description="NmrA-like" evidence="3">
    <location>
        <begin position="3"/>
        <end position="246"/>
    </location>
</feature>
<dbReference type="Gene3D" id="3.40.50.720">
    <property type="entry name" value="NAD(P)-binding Rossmann-like Domain"/>
    <property type="match status" value="1"/>
</dbReference>
<name>A0A1L9RAJ9_ASPWE</name>
<evidence type="ECO:0000259" key="3">
    <source>
        <dbReference type="Pfam" id="PF05368"/>
    </source>
</evidence>
<keyword evidence="5" id="KW-1185">Reference proteome</keyword>
<dbReference type="GO" id="GO:0016491">
    <property type="term" value="F:oxidoreductase activity"/>
    <property type="evidence" value="ECO:0007669"/>
    <property type="project" value="UniProtKB-KW"/>
</dbReference>
<dbReference type="PANTHER" id="PTHR47706:SF1">
    <property type="entry name" value="CIPA-LIKE, PUTATIVE (AFU_ORTHOLOGUE AFUA_1G12460)-RELATED"/>
    <property type="match status" value="1"/>
</dbReference>
<dbReference type="VEuPathDB" id="FungiDB:ASPWEDRAFT_139325"/>
<dbReference type="InterPro" id="IPR051609">
    <property type="entry name" value="NmrA/Isoflavone_reductase-like"/>
</dbReference>
<gene>
    <name evidence="4" type="ORF">ASPWEDRAFT_139325</name>
</gene>
<dbReference type="EMBL" id="KV878215">
    <property type="protein sequence ID" value="OJJ31955.1"/>
    <property type="molecule type" value="Genomic_DNA"/>
</dbReference>
<dbReference type="Proteomes" id="UP000184383">
    <property type="component" value="Unassembled WGS sequence"/>
</dbReference>
<dbReference type="InterPro" id="IPR045312">
    <property type="entry name" value="PCBER-like"/>
</dbReference>
<dbReference type="Gene3D" id="3.90.25.10">
    <property type="entry name" value="UDP-galactose 4-epimerase, domain 1"/>
    <property type="match status" value="1"/>
</dbReference>
<dbReference type="CDD" id="cd05259">
    <property type="entry name" value="PCBER_SDR_a"/>
    <property type="match status" value="1"/>
</dbReference>
<accession>A0A1L9RAJ9</accession>
<evidence type="ECO:0000313" key="4">
    <source>
        <dbReference type="EMBL" id="OJJ31955.1"/>
    </source>
</evidence>
<dbReference type="AlphaFoldDB" id="A0A1L9RAJ9"/>
<dbReference type="GeneID" id="63745232"/>
<keyword evidence="1" id="KW-0521">NADP</keyword>